<feature type="signal peptide" evidence="2">
    <location>
        <begin position="1"/>
        <end position="40"/>
    </location>
</feature>
<reference evidence="3 4" key="1">
    <citation type="journal article" date="2015" name="BMC Genomics">
        <title>Comparative genomics and metabolic profiling of the genus Lysobacter.</title>
        <authorList>
            <person name="de Bruijn I."/>
            <person name="Cheng X."/>
            <person name="de Jager V."/>
            <person name="Exposito R.G."/>
            <person name="Watrous J."/>
            <person name="Patel N."/>
            <person name="Postma J."/>
            <person name="Dorrestein P.C."/>
            <person name="Kobayashi D."/>
            <person name="Raaijmakers J.M."/>
        </authorList>
    </citation>
    <scope>NUCLEOTIDE SEQUENCE [LARGE SCALE GENOMIC DNA]</scope>
    <source>
        <strain evidence="3 4">76</strain>
    </source>
</reference>
<dbReference type="eggNOG" id="ENOG50337PX">
    <property type="taxonomic scope" value="Bacteria"/>
</dbReference>
<dbReference type="EMBL" id="CP011129">
    <property type="protein sequence ID" value="ALN78789.1"/>
    <property type="molecule type" value="Genomic_DNA"/>
</dbReference>
<evidence type="ECO:0000256" key="2">
    <source>
        <dbReference type="SAM" id="SignalP"/>
    </source>
</evidence>
<organism evidence="3 4">
    <name type="scientific">Lysobacter antibioticus</name>
    <dbReference type="NCBI Taxonomy" id="84531"/>
    <lineage>
        <taxon>Bacteria</taxon>
        <taxon>Pseudomonadati</taxon>
        <taxon>Pseudomonadota</taxon>
        <taxon>Gammaproteobacteria</taxon>
        <taxon>Lysobacterales</taxon>
        <taxon>Lysobacteraceae</taxon>
        <taxon>Lysobacter</taxon>
    </lineage>
</organism>
<gene>
    <name evidence="3" type="ORF">LA76x_0628</name>
</gene>
<dbReference type="STRING" id="84531.LA76x_0628"/>
<feature type="region of interest" description="Disordered" evidence="1">
    <location>
        <begin position="473"/>
        <end position="494"/>
    </location>
</feature>
<keyword evidence="2" id="KW-0732">Signal</keyword>
<evidence type="ECO:0008006" key="5">
    <source>
        <dbReference type="Google" id="ProtNLM"/>
    </source>
</evidence>
<feature type="chain" id="PRO_5006596842" description="Lipoprotein" evidence="2">
    <location>
        <begin position="41"/>
        <end position="533"/>
    </location>
</feature>
<dbReference type="RefSeq" id="WP_148649601.1">
    <property type="nucleotide sequence ID" value="NZ_CP011129.1"/>
</dbReference>
<accession>A0A0S2F5G2</accession>
<proteinExistence type="predicted"/>
<keyword evidence="4" id="KW-1185">Reference proteome</keyword>
<name>A0A0S2F5G2_LYSAN</name>
<dbReference type="PATRIC" id="fig|84531.8.peg.654"/>
<protein>
    <recommendedName>
        <fullName evidence="5">Lipoprotein</fullName>
    </recommendedName>
</protein>
<evidence type="ECO:0000313" key="3">
    <source>
        <dbReference type="EMBL" id="ALN78789.1"/>
    </source>
</evidence>
<dbReference type="Proteomes" id="UP000060787">
    <property type="component" value="Chromosome"/>
</dbReference>
<sequence length="533" mass="56974">MKQACLLPRTGKPSLRQLLTRAALLAGGTLALAGCPQQQAAPPATTTPLENAAPAAALTVGSAPSASASPQAAATARPDSSAAAPTRSALVASCTQVKQYEVTFVLDRAYPCGQFANGDYWVAPTADSLGKVKVVSISPAFGSGRNGFEVNPIQVDRQGFDSRASNYLRSLVPALPYSASPNQSIVKAKSLSTFNKTALDTAVVLTVLAAPPADGGSTSFRPPYFGHSKPLYSTNRLRLDRLPSLAPLASAPALSTLSARYQRLQLDHQLHWSADEIHPLKNMPDYGAWIAMNFAEASLRLMVDGDAAERRKLAILMVQYGIDLDAGMQGGLHFNADGGHRHGRKLVLALSALLLDDPAMAARVRDFQQGTFQEDGQLYVGAGAGQVLFGGLCSAEDYWDNQNTGGNSRDCRDPYGYIDGGQEPGAYYQMCCTAKGYKAIALALRLMPSLRCIWTDDKILRYADRWVNHGAWTQPDPYQPNGNGALDNNPADGTGRWPGLHGAARDEGYYGSEFADAMWTAYRAQASDTYSCS</sequence>
<evidence type="ECO:0000313" key="4">
    <source>
        <dbReference type="Proteomes" id="UP000060787"/>
    </source>
</evidence>
<dbReference type="PROSITE" id="PS51257">
    <property type="entry name" value="PROKAR_LIPOPROTEIN"/>
    <property type="match status" value="1"/>
</dbReference>
<dbReference type="KEGG" id="lab:LA76x_0628"/>
<evidence type="ECO:0000256" key="1">
    <source>
        <dbReference type="SAM" id="MobiDB-lite"/>
    </source>
</evidence>
<dbReference type="AlphaFoldDB" id="A0A0S2F5G2"/>